<evidence type="ECO:0000259" key="1">
    <source>
        <dbReference type="Pfam" id="PF01978"/>
    </source>
</evidence>
<feature type="domain" description="Transcription regulator TrmB N-terminal" evidence="1">
    <location>
        <begin position="6"/>
        <end position="73"/>
    </location>
</feature>
<dbReference type="AlphaFoldDB" id="A0A1F8ELP2"/>
<reference evidence="2 3" key="1">
    <citation type="journal article" date="2016" name="Nat. Commun.">
        <title>Thousands of microbial genomes shed light on interconnected biogeochemical processes in an aquifer system.</title>
        <authorList>
            <person name="Anantharaman K."/>
            <person name="Brown C.T."/>
            <person name="Hug L.A."/>
            <person name="Sharon I."/>
            <person name="Castelle C.J."/>
            <person name="Probst A.J."/>
            <person name="Thomas B.C."/>
            <person name="Singh A."/>
            <person name="Wilkins M.J."/>
            <person name="Karaoz U."/>
            <person name="Brodie E.L."/>
            <person name="Williams K.H."/>
            <person name="Hubbard S.S."/>
            <person name="Banfield J.F."/>
        </authorList>
    </citation>
    <scope>NUCLEOTIDE SEQUENCE [LARGE SCALE GENOMIC DNA]</scope>
</reference>
<dbReference type="InterPro" id="IPR002831">
    <property type="entry name" value="Tscrpt_reg_TrmB_N"/>
</dbReference>
<dbReference type="Pfam" id="PF01978">
    <property type="entry name" value="TrmB"/>
    <property type="match status" value="1"/>
</dbReference>
<sequence length="245" mass="28881">MITEYLQKLGLSDKEIALYLAILQRGKVDIPEVAKITGINRTTVYSVASELVSKGFISQDLGSRPNMLIAQDPEQLKTYVNRQRNIVDSLIPELHTISKNTEYSVPKIKFVSELDLESYLYSEADRWDKSMAETDSTLWGMQDPTFAPRYQKWIKWYYTRPHTKDFKVKVITNSEEKGMPKLPQREIMYFGDKFDFNSAVWIRGNYIVMVSYKEQPNYLIEIYDKRLAHNLRELFKGIWEYKEKF</sequence>
<evidence type="ECO:0000313" key="2">
    <source>
        <dbReference type="EMBL" id="OGN00936.1"/>
    </source>
</evidence>
<evidence type="ECO:0000313" key="3">
    <source>
        <dbReference type="Proteomes" id="UP000177117"/>
    </source>
</evidence>
<gene>
    <name evidence="2" type="ORF">A2650_03240</name>
</gene>
<organism evidence="2 3">
    <name type="scientific">Candidatus Yanofskybacteria bacterium RIFCSPHIGHO2_01_FULL_41_53</name>
    <dbReference type="NCBI Taxonomy" id="1802663"/>
    <lineage>
        <taxon>Bacteria</taxon>
        <taxon>Candidatus Yanofskyibacteriota</taxon>
    </lineage>
</organism>
<dbReference type="PANTHER" id="PTHR34293:SF1">
    <property type="entry name" value="HTH-TYPE TRANSCRIPTIONAL REGULATOR TRMBL2"/>
    <property type="match status" value="1"/>
</dbReference>
<dbReference type="PANTHER" id="PTHR34293">
    <property type="entry name" value="HTH-TYPE TRANSCRIPTIONAL REGULATOR TRMBL2"/>
    <property type="match status" value="1"/>
</dbReference>
<dbReference type="EMBL" id="MGJD01000012">
    <property type="protein sequence ID" value="OGN00936.1"/>
    <property type="molecule type" value="Genomic_DNA"/>
</dbReference>
<dbReference type="InterPro" id="IPR036388">
    <property type="entry name" value="WH-like_DNA-bd_sf"/>
</dbReference>
<name>A0A1F8ELP2_9BACT</name>
<dbReference type="InterPro" id="IPR051797">
    <property type="entry name" value="TrmB-like"/>
</dbReference>
<proteinExistence type="predicted"/>
<protein>
    <recommendedName>
        <fullName evidence="1">Transcription regulator TrmB N-terminal domain-containing protein</fullName>
    </recommendedName>
</protein>
<dbReference type="Gene3D" id="1.10.10.10">
    <property type="entry name" value="Winged helix-like DNA-binding domain superfamily/Winged helix DNA-binding domain"/>
    <property type="match status" value="1"/>
</dbReference>
<accession>A0A1F8ELP2</accession>
<dbReference type="InterPro" id="IPR036390">
    <property type="entry name" value="WH_DNA-bd_sf"/>
</dbReference>
<comment type="caution">
    <text evidence="2">The sequence shown here is derived from an EMBL/GenBank/DDBJ whole genome shotgun (WGS) entry which is preliminary data.</text>
</comment>
<dbReference type="Proteomes" id="UP000177117">
    <property type="component" value="Unassembled WGS sequence"/>
</dbReference>
<dbReference type="SUPFAM" id="SSF46785">
    <property type="entry name" value="Winged helix' DNA-binding domain"/>
    <property type="match status" value="1"/>
</dbReference>